<evidence type="ECO:0000256" key="1">
    <source>
        <dbReference type="SAM" id="Phobius"/>
    </source>
</evidence>
<gene>
    <name evidence="2" type="ORF">A8L45_04105</name>
</gene>
<comment type="caution">
    <text evidence="2">The sequence shown here is derived from an EMBL/GenBank/DDBJ whole genome shotgun (WGS) entry which is preliminary data.</text>
</comment>
<feature type="transmembrane region" description="Helical" evidence="1">
    <location>
        <begin position="62"/>
        <end position="79"/>
    </location>
</feature>
<evidence type="ECO:0000313" key="2">
    <source>
        <dbReference type="EMBL" id="ODA35355.1"/>
    </source>
</evidence>
<keyword evidence="1" id="KW-0472">Membrane</keyword>
<sequence length="80" mass="8947">MDKAVKVLFVVSLLVAIIESVNFATGGFLPAQLASVAKWFGFTLMFLGWVREKNYETLPTETKFGLVLVVISVVAWFFLM</sequence>
<dbReference type="EMBL" id="LYBM01000004">
    <property type="protein sequence ID" value="ODA35355.1"/>
    <property type="molecule type" value="Genomic_DNA"/>
</dbReference>
<name>A0A1C3EQ62_9GAMM</name>
<organism evidence="2 3">
    <name type="scientific">Veronia pacifica</name>
    <dbReference type="NCBI Taxonomy" id="1080227"/>
    <lineage>
        <taxon>Bacteria</taxon>
        <taxon>Pseudomonadati</taxon>
        <taxon>Pseudomonadota</taxon>
        <taxon>Gammaproteobacteria</taxon>
        <taxon>Vibrionales</taxon>
        <taxon>Vibrionaceae</taxon>
        <taxon>Veronia</taxon>
    </lineage>
</organism>
<evidence type="ECO:0000313" key="3">
    <source>
        <dbReference type="Proteomes" id="UP000094936"/>
    </source>
</evidence>
<accession>A0A1C3EQ62</accession>
<dbReference type="AlphaFoldDB" id="A0A1C3EQ62"/>
<proteinExistence type="predicted"/>
<dbReference type="RefSeq" id="WP_068899519.1">
    <property type="nucleotide sequence ID" value="NZ_JBHUIF010000003.1"/>
</dbReference>
<protein>
    <submittedName>
        <fullName evidence="2">Uncharacterized protein</fullName>
    </submittedName>
</protein>
<dbReference type="Proteomes" id="UP000094936">
    <property type="component" value="Unassembled WGS sequence"/>
</dbReference>
<reference evidence="2 3" key="1">
    <citation type="submission" date="2016-05" db="EMBL/GenBank/DDBJ databases">
        <title>Genomic Taxonomy of the Vibrionaceae.</title>
        <authorList>
            <person name="Gomez-Gil B."/>
            <person name="Enciso-Ibarra J."/>
        </authorList>
    </citation>
    <scope>NUCLEOTIDE SEQUENCE [LARGE SCALE GENOMIC DNA]</scope>
    <source>
        <strain evidence="2 3">CAIM 1920</strain>
    </source>
</reference>
<feature type="transmembrane region" description="Helical" evidence="1">
    <location>
        <begin position="33"/>
        <end position="50"/>
    </location>
</feature>
<keyword evidence="1" id="KW-0812">Transmembrane</keyword>
<keyword evidence="1" id="KW-1133">Transmembrane helix</keyword>
<keyword evidence="3" id="KW-1185">Reference proteome</keyword>